<keyword evidence="3" id="KW-1185">Reference proteome</keyword>
<dbReference type="EMBL" id="FO818640">
    <property type="protein sequence ID" value="CDM95948.1"/>
    <property type="molecule type" value="Genomic_DNA"/>
</dbReference>
<accession>A0A9P1NZ30</accession>
<evidence type="ECO:0000313" key="2">
    <source>
        <dbReference type="EMBL" id="CDM95948.1"/>
    </source>
</evidence>
<dbReference type="EMBL" id="FO818640">
    <property type="protein sequence ID" value="CDM95468.1"/>
    <property type="molecule type" value="Genomic_DNA"/>
</dbReference>
<gene>
    <name evidence="1" type="ORF">ARTHRO_30737</name>
    <name evidence="2" type="ORF">ARTHRO_40354</name>
</gene>
<organism evidence="1 3">
    <name type="scientific">Limnospira indica PCC 8005</name>
    <dbReference type="NCBI Taxonomy" id="376219"/>
    <lineage>
        <taxon>Bacteria</taxon>
        <taxon>Bacillati</taxon>
        <taxon>Cyanobacteriota</taxon>
        <taxon>Cyanophyceae</taxon>
        <taxon>Oscillatoriophycideae</taxon>
        <taxon>Oscillatoriales</taxon>
        <taxon>Sirenicapillariaceae</taxon>
        <taxon>Limnospira</taxon>
    </lineage>
</organism>
<proteinExistence type="predicted"/>
<reference evidence="1 3" key="1">
    <citation type="submission" date="2014-02" db="EMBL/GenBank/DDBJ databases">
        <authorList>
            <person name="Genoscope - CEA"/>
        </authorList>
    </citation>
    <scope>NUCLEOTIDE SEQUENCE [LARGE SCALE GENOMIC DNA]</scope>
    <source>
        <strain evidence="1 3">PCC 8005</strain>
    </source>
</reference>
<evidence type="ECO:0000313" key="3">
    <source>
        <dbReference type="Proteomes" id="UP000032946"/>
    </source>
</evidence>
<sequence length="41" mass="4624">MSGNIWDVSINITIANIPIKIPKAVPIRGNKSRYFLKAKVR</sequence>
<dbReference type="AlphaFoldDB" id="A0A9P1NZ30"/>
<evidence type="ECO:0000313" key="1">
    <source>
        <dbReference type="EMBL" id="CDM95468.1"/>
    </source>
</evidence>
<protein>
    <submittedName>
        <fullName evidence="1">Uncharacterized protein</fullName>
    </submittedName>
</protein>
<name>A0A9P1NZ30_9CYAN</name>
<dbReference type="Proteomes" id="UP000032946">
    <property type="component" value="Chromosome"/>
</dbReference>